<protein>
    <submittedName>
        <fullName evidence="13">FTR1 family protein</fullName>
    </submittedName>
</protein>
<keyword evidence="7 9" id="KW-0408">Iron</keyword>
<keyword evidence="14" id="KW-1185">Reference proteome</keyword>
<evidence type="ECO:0000256" key="3">
    <source>
        <dbReference type="ARBA" id="ARBA00022617"/>
    </source>
</evidence>
<dbReference type="PROSITE" id="PS51007">
    <property type="entry name" value="CYTC"/>
    <property type="match status" value="1"/>
</dbReference>
<evidence type="ECO:0000313" key="13">
    <source>
        <dbReference type="EMBL" id="MFC4622286.1"/>
    </source>
</evidence>
<gene>
    <name evidence="13" type="ORF">ACFO3A_08660</name>
</gene>
<dbReference type="InterPro" id="IPR036909">
    <property type="entry name" value="Cyt_c-like_dom_sf"/>
</dbReference>
<evidence type="ECO:0000256" key="6">
    <source>
        <dbReference type="ARBA" id="ARBA00022989"/>
    </source>
</evidence>
<dbReference type="PANTHER" id="PTHR31632">
    <property type="entry name" value="IRON TRANSPORTER FTH1"/>
    <property type="match status" value="1"/>
</dbReference>
<accession>A0ABV9GVT2</accession>
<name>A0ABV9GVT2_9BURK</name>
<feature type="transmembrane region" description="Helical" evidence="10">
    <location>
        <begin position="617"/>
        <end position="636"/>
    </location>
</feature>
<feature type="signal peptide" evidence="11">
    <location>
        <begin position="1"/>
        <end position="25"/>
    </location>
</feature>
<feature type="domain" description="Cytochrome c" evidence="12">
    <location>
        <begin position="133"/>
        <end position="277"/>
    </location>
</feature>
<sequence length="646" mass="68380">MQRKFWWLLAVLGCWVGLAGPVAWAEESASAQSRQLWQLLDYVAVDYSGAVEDGAIADEGEYAEMLDFTATAQRQITALPAHAEQAAIADTIAQLRQAVENKADAAEVAELAHSAADALARAYPFPMAPAFEPNLARGAQLYAEHCASCHGANGAADGPAAQGLEPAPIAFTDAERADARSLAALYQVITQGVEGTSMGSYGSLSEEDRWALAFFSGTLSYDAQLTAQGQQQWQQDAQLRSHFAEMGALTTATPASLQKALPQADGRATLAYLRQHPEAINVGKPTGTALSRLRLQESLAALHSGDNATAMRLGLSAYLDGFEPLEPAVAARDKALMVAVEAAMLQYRAAITKNDIPGAEAAAGHLEAQLQKVDTLLQDGANDTTATFLGAFTILLREGLEAMLIVIGTIALLRRAKRTDALGYVHAGWVSALVAGGLTWVVATYMVEVSGASRELTEGIGSILAAVILLSVGLWMHSKSSANRWQEYLDGKLQHALGKGSLWGLFMLSFIAVYREVFETVLFYTALAADGHYNALAGGGLVATAVLAVIAWILLKTSARMPIGKFFSATSILVGVLAVVLIGKGASALQEAGWFSATPVNGPRMEWLGTYPTVETLTAQVVMLVIVLAGFGFNILSARRTAAAKV</sequence>
<feature type="transmembrane region" description="Helical" evidence="10">
    <location>
        <begin position="566"/>
        <end position="586"/>
    </location>
</feature>
<feature type="chain" id="PRO_5047185506" evidence="11">
    <location>
        <begin position="26"/>
        <end position="646"/>
    </location>
</feature>
<comment type="subcellular location">
    <subcellularLocation>
        <location evidence="1">Membrane</location>
        <topology evidence="1">Multi-pass membrane protein</topology>
    </subcellularLocation>
</comment>
<keyword evidence="8 10" id="KW-0472">Membrane</keyword>
<feature type="transmembrane region" description="Helical" evidence="10">
    <location>
        <begin position="425"/>
        <end position="447"/>
    </location>
</feature>
<feature type="transmembrane region" description="Helical" evidence="10">
    <location>
        <begin position="535"/>
        <end position="554"/>
    </location>
</feature>
<dbReference type="SUPFAM" id="SSF46626">
    <property type="entry name" value="Cytochrome c"/>
    <property type="match status" value="1"/>
</dbReference>
<organism evidence="13 14">
    <name type="scientific">Comamonas nitrativorans</name>
    <dbReference type="NCBI Taxonomy" id="108437"/>
    <lineage>
        <taxon>Bacteria</taxon>
        <taxon>Pseudomonadati</taxon>
        <taxon>Pseudomonadota</taxon>
        <taxon>Betaproteobacteria</taxon>
        <taxon>Burkholderiales</taxon>
        <taxon>Comamonadaceae</taxon>
        <taxon>Comamonas</taxon>
    </lineage>
</organism>
<dbReference type="InterPro" id="IPR009056">
    <property type="entry name" value="Cyt_c-like_dom"/>
</dbReference>
<dbReference type="Gene3D" id="1.10.760.10">
    <property type="entry name" value="Cytochrome c-like domain"/>
    <property type="match status" value="1"/>
</dbReference>
<evidence type="ECO:0000256" key="5">
    <source>
        <dbReference type="ARBA" id="ARBA00022723"/>
    </source>
</evidence>
<feature type="transmembrane region" description="Helical" evidence="10">
    <location>
        <begin position="388"/>
        <end position="413"/>
    </location>
</feature>
<evidence type="ECO:0000256" key="1">
    <source>
        <dbReference type="ARBA" id="ARBA00004141"/>
    </source>
</evidence>
<evidence type="ECO:0000256" key="9">
    <source>
        <dbReference type="PROSITE-ProRule" id="PRU00433"/>
    </source>
</evidence>
<evidence type="ECO:0000259" key="12">
    <source>
        <dbReference type="PROSITE" id="PS51007"/>
    </source>
</evidence>
<evidence type="ECO:0000256" key="11">
    <source>
        <dbReference type="SAM" id="SignalP"/>
    </source>
</evidence>
<dbReference type="PANTHER" id="PTHR31632:SF2">
    <property type="entry name" value="PLASMA MEMBRANE IRON PERMEASE"/>
    <property type="match status" value="1"/>
</dbReference>
<reference evidence="14" key="1">
    <citation type="journal article" date="2019" name="Int. J. Syst. Evol. Microbiol.">
        <title>The Global Catalogue of Microorganisms (GCM) 10K type strain sequencing project: providing services to taxonomists for standard genome sequencing and annotation.</title>
        <authorList>
            <consortium name="The Broad Institute Genomics Platform"/>
            <consortium name="The Broad Institute Genome Sequencing Center for Infectious Disease"/>
            <person name="Wu L."/>
            <person name="Ma J."/>
        </authorList>
    </citation>
    <scope>NUCLEOTIDE SEQUENCE [LARGE SCALE GENOMIC DNA]</scope>
    <source>
        <strain evidence="14">JCM 11650</strain>
    </source>
</reference>
<dbReference type="Pfam" id="PF13442">
    <property type="entry name" value="Cytochrome_CBB3"/>
    <property type="match status" value="1"/>
</dbReference>
<dbReference type="Pfam" id="PF03239">
    <property type="entry name" value="FTR1"/>
    <property type="match status" value="1"/>
</dbReference>
<keyword evidence="6 10" id="KW-1133">Transmembrane helix</keyword>
<evidence type="ECO:0000256" key="8">
    <source>
        <dbReference type="ARBA" id="ARBA00023136"/>
    </source>
</evidence>
<evidence type="ECO:0000256" key="7">
    <source>
        <dbReference type="ARBA" id="ARBA00023004"/>
    </source>
</evidence>
<evidence type="ECO:0000313" key="14">
    <source>
        <dbReference type="Proteomes" id="UP001595967"/>
    </source>
</evidence>
<dbReference type="Proteomes" id="UP001595967">
    <property type="component" value="Unassembled WGS sequence"/>
</dbReference>
<proteinExistence type="inferred from homology"/>
<keyword evidence="4 10" id="KW-0812">Transmembrane</keyword>
<evidence type="ECO:0000256" key="2">
    <source>
        <dbReference type="ARBA" id="ARBA00008333"/>
    </source>
</evidence>
<evidence type="ECO:0000256" key="4">
    <source>
        <dbReference type="ARBA" id="ARBA00022692"/>
    </source>
</evidence>
<keyword evidence="5 9" id="KW-0479">Metal-binding</keyword>
<comment type="caution">
    <text evidence="13">The sequence shown here is derived from an EMBL/GenBank/DDBJ whole genome shotgun (WGS) entry which is preliminary data.</text>
</comment>
<feature type="transmembrane region" description="Helical" evidence="10">
    <location>
        <begin position="496"/>
        <end position="515"/>
    </location>
</feature>
<dbReference type="InterPro" id="IPR004923">
    <property type="entry name" value="FTR1/Fip1/EfeU"/>
</dbReference>
<dbReference type="RefSeq" id="WP_377725672.1">
    <property type="nucleotide sequence ID" value="NZ_JBHSEW010000006.1"/>
</dbReference>
<evidence type="ECO:0000256" key="10">
    <source>
        <dbReference type="SAM" id="Phobius"/>
    </source>
</evidence>
<comment type="similarity">
    <text evidence="2">Belongs to the oxidase-dependent Fe transporter (OFeT) (TC 9.A.10.1) family.</text>
</comment>
<keyword evidence="3 9" id="KW-0349">Heme</keyword>
<feature type="transmembrane region" description="Helical" evidence="10">
    <location>
        <begin position="459"/>
        <end position="476"/>
    </location>
</feature>
<dbReference type="EMBL" id="JBHSEW010000006">
    <property type="protein sequence ID" value="MFC4622286.1"/>
    <property type="molecule type" value="Genomic_DNA"/>
</dbReference>
<keyword evidence="11" id="KW-0732">Signal</keyword>